<evidence type="ECO:0000313" key="3">
    <source>
        <dbReference type="Proteomes" id="UP000603708"/>
    </source>
</evidence>
<reference evidence="2" key="2">
    <citation type="submission" date="2020-09" db="EMBL/GenBank/DDBJ databases">
        <authorList>
            <person name="Sun Q."/>
            <person name="Ohkuma M."/>
        </authorList>
    </citation>
    <scope>NUCLEOTIDE SEQUENCE</scope>
    <source>
        <strain evidence="2">JCM 5069</strain>
    </source>
</reference>
<dbReference type="EMBL" id="BNCD01000041">
    <property type="protein sequence ID" value="GHH88715.1"/>
    <property type="molecule type" value="Genomic_DNA"/>
</dbReference>
<proteinExistence type="predicted"/>
<evidence type="ECO:0000256" key="1">
    <source>
        <dbReference type="SAM" id="MobiDB-lite"/>
    </source>
</evidence>
<accession>A0A919GPR7</accession>
<dbReference type="AlphaFoldDB" id="A0A919GPR7"/>
<organism evidence="2 3">
    <name type="scientific">Streptomyces sulfonofaciens</name>
    <dbReference type="NCBI Taxonomy" id="68272"/>
    <lineage>
        <taxon>Bacteria</taxon>
        <taxon>Bacillati</taxon>
        <taxon>Actinomycetota</taxon>
        <taxon>Actinomycetes</taxon>
        <taxon>Kitasatosporales</taxon>
        <taxon>Streptomycetaceae</taxon>
        <taxon>Streptomyces</taxon>
    </lineage>
</organism>
<comment type="caution">
    <text evidence="2">The sequence shown here is derived from an EMBL/GenBank/DDBJ whole genome shotgun (WGS) entry which is preliminary data.</text>
</comment>
<evidence type="ECO:0000313" key="2">
    <source>
        <dbReference type="EMBL" id="GHH88715.1"/>
    </source>
</evidence>
<name>A0A919GPR7_9ACTN</name>
<sequence length="101" mass="10382">MDQAQDEQVPQHLGVHVKGKAGEPPVFPLQKLQDPAQGVPDGLIGRQQALRLAVGGLDGGGQETGMEEDDRTFDGGEVGAVLVDLSGPGPQPGAIRPPGAR</sequence>
<protein>
    <submittedName>
        <fullName evidence="2">Uncharacterized protein</fullName>
    </submittedName>
</protein>
<keyword evidence="3" id="KW-1185">Reference proteome</keyword>
<gene>
    <name evidence="2" type="ORF">GCM10018793_69360</name>
</gene>
<feature type="region of interest" description="Disordered" evidence="1">
    <location>
        <begin position="1"/>
        <end position="41"/>
    </location>
</feature>
<reference evidence="2" key="1">
    <citation type="journal article" date="2014" name="Int. J. Syst. Evol. Microbiol.">
        <title>Complete genome sequence of Corynebacterium casei LMG S-19264T (=DSM 44701T), isolated from a smear-ripened cheese.</title>
        <authorList>
            <consortium name="US DOE Joint Genome Institute (JGI-PGF)"/>
            <person name="Walter F."/>
            <person name="Albersmeier A."/>
            <person name="Kalinowski J."/>
            <person name="Ruckert C."/>
        </authorList>
    </citation>
    <scope>NUCLEOTIDE SEQUENCE</scope>
    <source>
        <strain evidence="2">JCM 5069</strain>
    </source>
</reference>
<dbReference type="Proteomes" id="UP000603708">
    <property type="component" value="Unassembled WGS sequence"/>
</dbReference>